<dbReference type="EMBL" id="LAZR01000468">
    <property type="protein sequence ID" value="KKN67661.1"/>
    <property type="molecule type" value="Genomic_DNA"/>
</dbReference>
<dbReference type="AlphaFoldDB" id="A0A0F9V2C0"/>
<reference evidence="1" key="1">
    <citation type="journal article" date="2015" name="Nature">
        <title>Complex archaea that bridge the gap between prokaryotes and eukaryotes.</title>
        <authorList>
            <person name="Spang A."/>
            <person name="Saw J.H."/>
            <person name="Jorgensen S.L."/>
            <person name="Zaremba-Niedzwiedzka K."/>
            <person name="Martijn J."/>
            <person name="Lind A.E."/>
            <person name="van Eijk R."/>
            <person name="Schleper C."/>
            <person name="Guy L."/>
            <person name="Ettema T.J."/>
        </authorList>
    </citation>
    <scope>NUCLEOTIDE SEQUENCE</scope>
</reference>
<gene>
    <name evidence="1" type="ORF">LCGC14_0459200</name>
</gene>
<proteinExistence type="predicted"/>
<evidence type="ECO:0000313" key="1">
    <source>
        <dbReference type="EMBL" id="KKN67661.1"/>
    </source>
</evidence>
<sequence>MIVDNLSKEVIKRIFADIGAVPGKLFGRVGLVDPALRLAKTITVRYDDMDRRHDVYAGQMPIKSSTLRGLFVNLTVEDDHEYLFIFRMDELPIHALRAVYDADGDDDFFRIFEEEKGIWREANMYMKARLLADFERMVSWGLLWEDCEDVKDLYTVATELIR</sequence>
<accession>A0A0F9V2C0</accession>
<name>A0A0F9V2C0_9ZZZZ</name>
<comment type="caution">
    <text evidence="1">The sequence shown here is derived from an EMBL/GenBank/DDBJ whole genome shotgun (WGS) entry which is preliminary data.</text>
</comment>
<organism evidence="1">
    <name type="scientific">marine sediment metagenome</name>
    <dbReference type="NCBI Taxonomy" id="412755"/>
    <lineage>
        <taxon>unclassified sequences</taxon>
        <taxon>metagenomes</taxon>
        <taxon>ecological metagenomes</taxon>
    </lineage>
</organism>
<protein>
    <submittedName>
        <fullName evidence="1">Uncharacterized protein</fullName>
    </submittedName>
</protein>